<name>A0ABY8Y0J8_9PSEU</name>
<proteinExistence type="predicted"/>
<evidence type="ECO:0008006" key="3">
    <source>
        <dbReference type="Google" id="ProtNLM"/>
    </source>
</evidence>
<gene>
    <name evidence="1" type="ORF">QP939_24290</name>
</gene>
<reference evidence="1 2" key="1">
    <citation type="submission" date="2023-06" db="EMBL/GenBank/DDBJ databases">
        <authorList>
            <person name="Oyuntsetseg B."/>
            <person name="Kim S.B."/>
        </authorList>
    </citation>
    <scope>NUCLEOTIDE SEQUENCE [LARGE SCALE GENOMIC DNA]</scope>
    <source>
        <strain evidence="1 2">2-2</strain>
    </source>
</reference>
<keyword evidence="2" id="KW-1185">Reference proteome</keyword>
<dbReference type="RefSeq" id="WP_285459108.1">
    <property type="nucleotide sequence ID" value="NZ_CP127173.1"/>
</dbReference>
<evidence type="ECO:0000313" key="2">
    <source>
        <dbReference type="Proteomes" id="UP001227101"/>
    </source>
</evidence>
<accession>A0ABY8Y0J8</accession>
<sequence length="136" mass="14532">MLLDFIAELATEDYLLAPGDPLAEARQNTWHVGASPEQRAEVTADEVAAAFEAVASALGARLRPAAPVTFYVWHDEQVGALKSSVASLGRDELPFGAEYEPVDELAGIVEAFLAERSPGSSRAHAVFPVWVRTIAA</sequence>
<evidence type="ECO:0000313" key="1">
    <source>
        <dbReference type="EMBL" id="WIV61500.1"/>
    </source>
</evidence>
<protein>
    <recommendedName>
        <fullName evidence="3">SAM-dependent methyltransferase</fullName>
    </recommendedName>
</protein>
<dbReference type="EMBL" id="CP127173">
    <property type="protein sequence ID" value="WIV61500.1"/>
    <property type="molecule type" value="Genomic_DNA"/>
</dbReference>
<organism evidence="1 2">
    <name type="scientific">Amycolatopsis nalaikhensis</name>
    <dbReference type="NCBI Taxonomy" id="715472"/>
    <lineage>
        <taxon>Bacteria</taxon>
        <taxon>Bacillati</taxon>
        <taxon>Actinomycetota</taxon>
        <taxon>Actinomycetes</taxon>
        <taxon>Pseudonocardiales</taxon>
        <taxon>Pseudonocardiaceae</taxon>
        <taxon>Amycolatopsis</taxon>
    </lineage>
</organism>
<dbReference type="Proteomes" id="UP001227101">
    <property type="component" value="Chromosome"/>
</dbReference>